<evidence type="ECO:0000256" key="2">
    <source>
        <dbReference type="ARBA" id="ARBA00022448"/>
    </source>
</evidence>
<evidence type="ECO:0000256" key="9">
    <source>
        <dbReference type="SAM" id="Phobius"/>
    </source>
</evidence>
<evidence type="ECO:0000256" key="5">
    <source>
        <dbReference type="ARBA" id="ARBA00022989"/>
    </source>
</evidence>
<keyword evidence="4 9" id="KW-0812">Transmembrane</keyword>
<feature type="transmembrane region" description="Helical" evidence="9">
    <location>
        <begin position="266"/>
        <end position="289"/>
    </location>
</feature>
<feature type="transmembrane region" description="Helical" evidence="9">
    <location>
        <begin position="232"/>
        <end position="254"/>
    </location>
</feature>
<dbReference type="Pfam" id="PF02386">
    <property type="entry name" value="TrkH"/>
    <property type="match status" value="1"/>
</dbReference>
<comment type="subcellular location">
    <subcellularLocation>
        <location evidence="1">Cell membrane</location>
        <topology evidence="1">Multi-pass membrane protein</topology>
    </subcellularLocation>
</comment>
<keyword evidence="3" id="KW-1003">Cell membrane</keyword>
<protein>
    <submittedName>
        <fullName evidence="10">TrkH family potassium uptake protein</fullName>
    </submittedName>
</protein>
<reference evidence="11" key="1">
    <citation type="journal article" date="2019" name="Int. J. Syst. Evol. Microbiol.">
        <title>The Global Catalogue of Microorganisms (GCM) 10K type strain sequencing project: providing services to taxonomists for standard genome sequencing and annotation.</title>
        <authorList>
            <consortium name="The Broad Institute Genomics Platform"/>
            <consortium name="The Broad Institute Genome Sequencing Center for Infectious Disease"/>
            <person name="Wu L."/>
            <person name="Ma J."/>
        </authorList>
    </citation>
    <scope>NUCLEOTIDE SEQUENCE [LARGE SCALE GENOMIC DNA]</scope>
    <source>
        <strain evidence="11">JCM 17130</strain>
    </source>
</reference>
<keyword evidence="7 9" id="KW-0472">Membrane</keyword>
<proteinExistence type="predicted"/>
<feature type="transmembrane region" description="Helical" evidence="9">
    <location>
        <begin position="339"/>
        <end position="370"/>
    </location>
</feature>
<accession>A0ABW4L5J5</accession>
<dbReference type="InterPro" id="IPR003445">
    <property type="entry name" value="Cat_transpt"/>
</dbReference>
<evidence type="ECO:0000256" key="6">
    <source>
        <dbReference type="ARBA" id="ARBA00023065"/>
    </source>
</evidence>
<evidence type="ECO:0000313" key="11">
    <source>
        <dbReference type="Proteomes" id="UP001597277"/>
    </source>
</evidence>
<feature type="compositionally biased region" description="Low complexity" evidence="8">
    <location>
        <begin position="1"/>
        <end position="13"/>
    </location>
</feature>
<feature type="transmembrane region" description="Helical" evidence="9">
    <location>
        <begin position="446"/>
        <end position="468"/>
    </location>
</feature>
<keyword evidence="11" id="KW-1185">Reference proteome</keyword>
<keyword evidence="2" id="KW-0813">Transport</keyword>
<evidence type="ECO:0000256" key="3">
    <source>
        <dbReference type="ARBA" id="ARBA00022475"/>
    </source>
</evidence>
<evidence type="ECO:0000313" key="10">
    <source>
        <dbReference type="EMBL" id="MFD1718740.1"/>
    </source>
</evidence>
<dbReference type="PANTHER" id="PTHR32024:SF1">
    <property type="entry name" value="KTR SYSTEM POTASSIUM UPTAKE PROTEIN B"/>
    <property type="match status" value="1"/>
</dbReference>
<feature type="transmembrane region" description="Helical" evidence="9">
    <location>
        <begin position="55"/>
        <end position="76"/>
    </location>
</feature>
<name>A0ABW4L5J5_9MICO</name>
<dbReference type="RefSeq" id="WP_388007621.1">
    <property type="nucleotide sequence ID" value="NZ_JBHUEE010000006.1"/>
</dbReference>
<dbReference type="EMBL" id="JBHUEE010000006">
    <property type="protein sequence ID" value="MFD1718740.1"/>
    <property type="molecule type" value="Genomic_DNA"/>
</dbReference>
<gene>
    <name evidence="10" type="ORF">ACFSE6_12905</name>
</gene>
<sequence>MSRSHPATAVRPPRSVPRPPAPQGNRWQRWRRVLRERRRLAGPGQEVNPRRPVQMVALGFVAGIAVGTLLLLLPVATTGEHASFLEAFFTAVSAICVTGLIVVDTPEYWSGFGQAVIAVLIQIGGFGVMTMASVLGLMISRRLGLQTRRVAAASTRTLSLGDVASLLLTVLRTTIILEAAVTVILTARWMIGYGEPFGRALWLGLFHAISAFNNAGFALYSDSLMGFATDPWICVPIMLAFVLGGIGFPVLIELYRHLRTPRRWTLHTKITVLATAVLVPAGTLFVLVAEWNNPGTLGPLDGPGKVLAALFQGVTPRTAGFNSVDIGQMNTGTWLGLDVLMFIGGGSGGTAGGIKVTTFALLGFVIWAELRGDRDVAAFHRRVPPRTVREAVTVALLAVAAVMGSTIVLAMSSPFDLDQILFEVISAFGTVGLSTGITADLAPGHQVLLCVLMFLGRLGPITLGTALAMRSHQQAFRYPESTAVIG</sequence>
<dbReference type="Proteomes" id="UP001597277">
    <property type="component" value="Unassembled WGS sequence"/>
</dbReference>
<keyword evidence="5 9" id="KW-1133">Transmembrane helix</keyword>
<feature type="transmembrane region" description="Helical" evidence="9">
    <location>
        <begin position="391"/>
        <end position="411"/>
    </location>
</feature>
<evidence type="ECO:0000256" key="7">
    <source>
        <dbReference type="ARBA" id="ARBA00023136"/>
    </source>
</evidence>
<feature type="transmembrane region" description="Helical" evidence="9">
    <location>
        <begin position="200"/>
        <end position="220"/>
    </location>
</feature>
<feature type="transmembrane region" description="Helical" evidence="9">
    <location>
        <begin position="115"/>
        <end position="139"/>
    </location>
</feature>
<feature type="transmembrane region" description="Helical" evidence="9">
    <location>
        <begin position="82"/>
        <end position="103"/>
    </location>
</feature>
<keyword evidence="6" id="KW-0406">Ion transport</keyword>
<dbReference type="PANTHER" id="PTHR32024">
    <property type="entry name" value="TRK SYSTEM POTASSIUM UPTAKE PROTEIN TRKG-RELATED"/>
    <property type="match status" value="1"/>
</dbReference>
<evidence type="ECO:0000256" key="4">
    <source>
        <dbReference type="ARBA" id="ARBA00022692"/>
    </source>
</evidence>
<evidence type="ECO:0000256" key="1">
    <source>
        <dbReference type="ARBA" id="ARBA00004651"/>
    </source>
</evidence>
<feature type="transmembrane region" description="Helical" evidence="9">
    <location>
        <begin position="163"/>
        <end position="188"/>
    </location>
</feature>
<comment type="caution">
    <text evidence="10">The sequence shown here is derived from an EMBL/GenBank/DDBJ whole genome shotgun (WGS) entry which is preliminary data.</text>
</comment>
<organism evidence="10 11">
    <name type="scientific">Georgenia deserti</name>
    <dbReference type="NCBI Taxonomy" id="2093781"/>
    <lineage>
        <taxon>Bacteria</taxon>
        <taxon>Bacillati</taxon>
        <taxon>Actinomycetota</taxon>
        <taxon>Actinomycetes</taxon>
        <taxon>Micrococcales</taxon>
        <taxon>Bogoriellaceae</taxon>
        <taxon>Georgenia</taxon>
    </lineage>
</organism>
<evidence type="ECO:0000256" key="8">
    <source>
        <dbReference type="SAM" id="MobiDB-lite"/>
    </source>
</evidence>
<feature type="region of interest" description="Disordered" evidence="8">
    <location>
        <begin position="1"/>
        <end position="26"/>
    </location>
</feature>